<dbReference type="Pfam" id="PF04397">
    <property type="entry name" value="LytTR"/>
    <property type="match status" value="1"/>
</dbReference>
<proteinExistence type="predicted"/>
<dbReference type="SUPFAM" id="SSF52172">
    <property type="entry name" value="CheY-like"/>
    <property type="match status" value="1"/>
</dbReference>
<dbReference type="OrthoDB" id="2168082at2"/>
<sequence length="242" mass="27974">MSCKCIIVDDEPPAIKVLENYIASIAQLELISTCKNAFEALDEMRIHRPDLIFLDINMPKLTGTELLKTLSYTPKVIFTTAHKDFAIEAFELDAVDYLLKPISFERFLKAVNKVLQINYPLPESPNFGLNFVYFRSDRKMVKVFIDEVLYIESFRDYVIIHMDGNRELRVKLSLNQVDEMLPENKFLRIHRSYIVSIEKITAFTKTDVEIGKIELPIGKSYSYSFLKLVPQNSNLPNGVPER</sequence>
<dbReference type="InterPro" id="IPR001789">
    <property type="entry name" value="Sig_transdc_resp-reg_receiver"/>
</dbReference>
<keyword evidence="1" id="KW-0597">Phosphoprotein</keyword>
<comment type="caution">
    <text evidence="4">The sequence shown here is derived from an EMBL/GenBank/DDBJ whole genome shotgun (WGS) entry which is preliminary data.</text>
</comment>
<dbReference type="Gene3D" id="3.40.50.2300">
    <property type="match status" value="1"/>
</dbReference>
<dbReference type="GO" id="GO:0000156">
    <property type="term" value="F:phosphorelay response regulator activity"/>
    <property type="evidence" value="ECO:0007669"/>
    <property type="project" value="InterPro"/>
</dbReference>
<dbReference type="PANTHER" id="PTHR37299:SF1">
    <property type="entry name" value="STAGE 0 SPORULATION PROTEIN A HOMOLOG"/>
    <property type="match status" value="1"/>
</dbReference>
<evidence type="ECO:0000313" key="4">
    <source>
        <dbReference type="EMBL" id="PTX41480.1"/>
    </source>
</evidence>
<dbReference type="SMART" id="SM00850">
    <property type="entry name" value="LytTR"/>
    <property type="match status" value="1"/>
</dbReference>
<dbReference type="RefSeq" id="WP_108173146.1">
    <property type="nucleotide sequence ID" value="NZ_QBKQ01000005.1"/>
</dbReference>
<dbReference type="PROSITE" id="PS50930">
    <property type="entry name" value="HTH_LYTTR"/>
    <property type="match status" value="1"/>
</dbReference>
<dbReference type="GO" id="GO:0003677">
    <property type="term" value="F:DNA binding"/>
    <property type="evidence" value="ECO:0007669"/>
    <property type="project" value="InterPro"/>
</dbReference>
<dbReference type="Gene3D" id="2.40.50.1020">
    <property type="entry name" value="LytTr DNA-binding domain"/>
    <property type="match status" value="1"/>
</dbReference>
<dbReference type="PANTHER" id="PTHR37299">
    <property type="entry name" value="TRANSCRIPTIONAL REGULATOR-RELATED"/>
    <property type="match status" value="1"/>
</dbReference>
<evidence type="ECO:0000313" key="5">
    <source>
        <dbReference type="Proteomes" id="UP000244174"/>
    </source>
</evidence>
<keyword evidence="5" id="KW-1185">Reference proteome</keyword>
<gene>
    <name evidence="4" type="ORF">C8P64_3280</name>
</gene>
<dbReference type="PROSITE" id="PS50110">
    <property type="entry name" value="RESPONSE_REGULATORY"/>
    <property type="match status" value="1"/>
</dbReference>
<organism evidence="4 5">
    <name type="scientific">Christiangramia gaetbulicola</name>
    <dbReference type="NCBI Taxonomy" id="703340"/>
    <lineage>
        <taxon>Bacteria</taxon>
        <taxon>Pseudomonadati</taxon>
        <taxon>Bacteroidota</taxon>
        <taxon>Flavobacteriia</taxon>
        <taxon>Flavobacteriales</taxon>
        <taxon>Flavobacteriaceae</taxon>
        <taxon>Christiangramia</taxon>
    </lineage>
</organism>
<dbReference type="SMART" id="SM00448">
    <property type="entry name" value="REC"/>
    <property type="match status" value="1"/>
</dbReference>
<evidence type="ECO:0000259" key="3">
    <source>
        <dbReference type="PROSITE" id="PS50930"/>
    </source>
</evidence>
<reference evidence="4 5" key="1">
    <citation type="submission" date="2018-04" db="EMBL/GenBank/DDBJ databases">
        <title>Genomic Encyclopedia of Archaeal and Bacterial Type Strains, Phase II (KMG-II): from individual species to whole genera.</title>
        <authorList>
            <person name="Goeker M."/>
        </authorList>
    </citation>
    <scope>NUCLEOTIDE SEQUENCE [LARGE SCALE GENOMIC DNA]</scope>
    <source>
        <strain evidence="4 5">DSM 23082</strain>
    </source>
</reference>
<protein>
    <submittedName>
        <fullName evidence="4">LytTR family two component transcriptional regulator</fullName>
    </submittedName>
</protein>
<feature type="domain" description="HTH LytTR-type" evidence="3">
    <location>
        <begin position="132"/>
        <end position="200"/>
    </location>
</feature>
<dbReference type="InterPro" id="IPR007492">
    <property type="entry name" value="LytTR_DNA-bd_dom"/>
</dbReference>
<dbReference type="Proteomes" id="UP000244174">
    <property type="component" value="Unassembled WGS sequence"/>
</dbReference>
<feature type="domain" description="Response regulatory" evidence="2">
    <location>
        <begin position="4"/>
        <end position="115"/>
    </location>
</feature>
<dbReference type="InterPro" id="IPR046947">
    <property type="entry name" value="LytR-like"/>
</dbReference>
<dbReference type="InterPro" id="IPR011006">
    <property type="entry name" value="CheY-like_superfamily"/>
</dbReference>
<feature type="modified residue" description="4-aspartylphosphate" evidence="1">
    <location>
        <position position="55"/>
    </location>
</feature>
<dbReference type="Pfam" id="PF00072">
    <property type="entry name" value="Response_reg"/>
    <property type="match status" value="1"/>
</dbReference>
<evidence type="ECO:0000259" key="2">
    <source>
        <dbReference type="PROSITE" id="PS50110"/>
    </source>
</evidence>
<evidence type="ECO:0000256" key="1">
    <source>
        <dbReference type="PROSITE-ProRule" id="PRU00169"/>
    </source>
</evidence>
<dbReference type="AlphaFoldDB" id="A0A2T6ACD3"/>
<name>A0A2T6ACD3_9FLAO</name>
<accession>A0A2T6ACD3</accession>
<dbReference type="EMBL" id="QBKQ01000005">
    <property type="protein sequence ID" value="PTX41480.1"/>
    <property type="molecule type" value="Genomic_DNA"/>
</dbReference>